<evidence type="ECO:0000313" key="3">
    <source>
        <dbReference type="EMBL" id="KKN16213.1"/>
    </source>
</evidence>
<reference evidence="3" key="1">
    <citation type="journal article" date="2015" name="Nature">
        <title>Complex archaea that bridge the gap between prokaryotes and eukaryotes.</title>
        <authorList>
            <person name="Spang A."/>
            <person name="Saw J.H."/>
            <person name="Jorgensen S.L."/>
            <person name="Zaremba-Niedzwiedzka K."/>
            <person name="Martijn J."/>
            <person name="Lind A.E."/>
            <person name="van Eijk R."/>
            <person name="Schleper C."/>
            <person name="Guy L."/>
            <person name="Ettema T.J."/>
        </authorList>
    </citation>
    <scope>NUCLEOTIDE SEQUENCE</scope>
</reference>
<evidence type="ECO:0000256" key="1">
    <source>
        <dbReference type="ARBA" id="ARBA00023125"/>
    </source>
</evidence>
<dbReference type="PROSITE" id="PS50943">
    <property type="entry name" value="HTH_CROC1"/>
    <property type="match status" value="1"/>
</dbReference>
<dbReference type="Gene3D" id="1.10.260.40">
    <property type="entry name" value="lambda repressor-like DNA-binding domains"/>
    <property type="match status" value="1"/>
</dbReference>
<feature type="domain" description="HTH cro/C1-type" evidence="2">
    <location>
        <begin position="9"/>
        <end position="63"/>
    </location>
</feature>
<dbReference type="AlphaFoldDB" id="A0A0F9RG23"/>
<dbReference type="SMART" id="SM00530">
    <property type="entry name" value="HTH_XRE"/>
    <property type="match status" value="1"/>
</dbReference>
<dbReference type="InterPro" id="IPR001387">
    <property type="entry name" value="Cro/C1-type_HTH"/>
</dbReference>
<dbReference type="GO" id="GO:0003677">
    <property type="term" value="F:DNA binding"/>
    <property type="evidence" value="ECO:0007669"/>
    <property type="project" value="UniProtKB-KW"/>
</dbReference>
<dbReference type="SUPFAM" id="SSF47413">
    <property type="entry name" value="lambda repressor-like DNA-binding domains"/>
    <property type="match status" value="1"/>
</dbReference>
<evidence type="ECO:0000259" key="2">
    <source>
        <dbReference type="PROSITE" id="PS50943"/>
    </source>
</evidence>
<dbReference type="InterPro" id="IPR010982">
    <property type="entry name" value="Lambda_DNA-bd_dom_sf"/>
</dbReference>
<organism evidence="3">
    <name type="scientific">marine sediment metagenome</name>
    <dbReference type="NCBI Taxonomy" id="412755"/>
    <lineage>
        <taxon>unclassified sequences</taxon>
        <taxon>metagenomes</taxon>
        <taxon>ecological metagenomes</taxon>
    </lineage>
</organism>
<accession>A0A0F9RG23</accession>
<gene>
    <name evidence="3" type="ORF">LCGC14_0978060</name>
</gene>
<dbReference type="PANTHER" id="PTHR46558">
    <property type="entry name" value="TRACRIPTIONAL REGULATORY PROTEIN-RELATED-RELATED"/>
    <property type="match status" value="1"/>
</dbReference>
<comment type="caution">
    <text evidence="3">The sequence shown here is derived from an EMBL/GenBank/DDBJ whole genome shotgun (WGS) entry which is preliminary data.</text>
</comment>
<dbReference type="EMBL" id="LAZR01003636">
    <property type="protein sequence ID" value="KKN16213.1"/>
    <property type="molecule type" value="Genomic_DNA"/>
</dbReference>
<dbReference type="PANTHER" id="PTHR46558:SF11">
    <property type="entry name" value="HTH-TYPE TRANSCRIPTIONAL REGULATOR XRE"/>
    <property type="match status" value="1"/>
</dbReference>
<proteinExistence type="predicted"/>
<keyword evidence="1" id="KW-0238">DNA-binding</keyword>
<sequence length="100" mass="11159">MAENMGDRVLKLRKRLGLTQQDIADLLGTTPQHISRLEKGFGGLGSDLLVRMAQELGVTTDYLLTGIRSTEETIRNSLLGGIRRDMASIRKALEELRHLQ</sequence>
<dbReference type="Pfam" id="PF01381">
    <property type="entry name" value="HTH_3"/>
    <property type="match status" value="1"/>
</dbReference>
<protein>
    <recommendedName>
        <fullName evidence="2">HTH cro/C1-type domain-containing protein</fullName>
    </recommendedName>
</protein>
<name>A0A0F9RG23_9ZZZZ</name>
<dbReference type="CDD" id="cd00093">
    <property type="entry name" value="HTH_XRE"/>
    <property type="match status" value="1"/>
</dbReference>